<evidence type="ECO:0000313" key="8">
    <source>
        <dbReference type="Proteomes" id="UP000744032"/>
    </source>
</evidence>
<reference evidence="7 8" key="1">
    <citation type="submission" date="2020-04" db="EMBL/GenBank/DDBJ databases">
        <title>Genome sequence of Streptomyces galbus strain I339.</title>
        <authorList>
            <person name="Silva E.A.N."/>
            <person name="Merces M."/>
            <person name="Castelo Branco A.P.O.T."/>
            <person name="Vasconcelos P.C."/>
            <person name="Costa N.P."/>
            <person name="Marinho G.C.S."/>
            <person name="Oliveira C.J.B."/>
            <person name="Araujo D."/>
            <person name="Rodrigues Junior V.S."/>
            <person name="Almeida R."/>
            <person name="Silva Filho U.R."/>
            <person name="Andrade A.S.A."/>
            <person name="Cibulski S.P."/>
        </authorList>
    </citation>
    <scope>NUCLEOTIDE SEQUENCE [LARGE SCALE GENOMIC DNA]</scope>
    <source>
        <strain evidence="7 8">I339</strain>
    </source>
</reference>
<dbReference type="Pfam" id="PF00532">
    <property type="entry name" value="Peripla_BP_1"/>
    <property type="match status" value="1"/>
</dbReference>
<proteinExistence type="predicted"/>
<dbReference type="RefSeq" id="WP_168375574.1">
    <property type="nucleotide sequence ID" value="NZ_JAAXMD010000316.1"/>
</dbReference>
<dbReference type="PANTHER" id="PTHR30146:SF148">
    <property type="entry name" value="HTH-TYPE TRANSCRIPTIONAL REPRESSOR PURR-RELATED"/>
    <property type="match status" value="1"/>
</dbReference>
<organism evidence="7 8">
    <name type="scientific">Streptomyces galbus</name>
    <dbReference type="NCBI Taxonomy" id="33898"/>
    <lineage>
        <taxon>Bacteria</taxon>
        <taxon>Bacillati</taxon>
        <taxon>Actinomycetota</taxon>
        <taxon>Actinomycetes</taxon>
        <taxon>Kitasatosporales</taxon>
        <taxon>Streptomycetaceae</taxon>
        <taxon>Streptomyces</taxon>
    </lineage>
</organism>
<dbReference type="InterPro" id="IPR000843">
    <property type="entry name" value="HTH_LacI"/>
</dbReference>
<comment type="caution">
    <text evidence="7">The sequence shown here is derived from an EMBL/GenBank/DDBJ whole genome shotgun (WGS) entry which is preliminary data.</text>
</comment>
<dbReference type="SUPFAM" id="SSF53822">
    <property type="entry name" value="Periplasmic binding protein-like I"/>
    <property type="match status" value="1"/>
</dbReference>
<dbReference type="Gene3D" id="3.40.50.2300">
    <property type="match status" value="2"/>
</dbReference>
<keyword evidence="2" id="KW-0805">Transcription regulation</keyword>
<evidence type="ECO:0000256" key="1">
    <source>
        <dbReference type="ARBA" id="ARBA00022491"/>
    </source>
</evidence>
<feature type="domain" description="HTH lacI-type" evidence="6">
    <location>
        <begin position="11"/>
        <end position="65"/>
    </location>
</feature>
<dbReference type="Proteomes" id="UP000744032">
    <property type="component" value="Unassembled WGS sequence"/>
</dbReference>
<evidence type="ECO:0000256" key="2">
    <source>
        <dbReference type="ARBA" id="ARBA00023015"/>
    </source>
</evidence>
<evidence type="ECO:0000256" key="5">
    <source>
        <dbReference type="SAM" id="MobiDB-lite"/>
    </source>
</evidence>
<dbReference type="PROSITE" id="PS00356">
    <property type="entry name" value="HTH_LACI_1"/>
    <property type="match status" value="1"/>
</dbReference>
<gene>
    <name evidence="7" type="ORF">HF200_25890</name>
</gene>
<keyword evidence="3" id="KW-0238">DNA-binding</keyword>
<evidence type="ECO:0000313" key="7">
    <source>
        <dbReference type="EMBL" id="NKQ27745.1"/>
    </source>
</evidence>
<dbReference type="Gene3D" id="1.10.260.40">
    <property type="entry name" value="lambda repressor-like DNA-binding domains"/>
    <property type="match status" value="1"/>
</dbReference>
<protein>
    <submittedName>
        <fullName evidence="7">LacI family transcriptional regulator</fullName>
    </submittedName>
</protein>
<feature type="non-terminal residue" evidence="7">
    <location>
        <position position="389"/>
    </location>
</feature>
<feature type="region of interest" description="Disordered" evidence="5">
    <location>
        <begin position="333"/>
        <end position="389"/>
    </location>
</feature>
<evidence type="ECO:0000256" key="4">
    <source>
        <dbReference type="ARBA" id="ARBA00023163"/>
    </source>
</evidence>
<evidence type="ECO:0000256" key="3">
    <source>
        <dbReference type="ARBA" id="ARBA00023125"/>
    </source>
</evidence>
<name>A0ABX1IRU9_STRGB</name>
<dbReference type="SUPFAM" id="SSF47413">
    <property type="entry name" value="lambda repressor-like DNA-binding domains"/>
    <property type="match status" value="1"/>
</dbReference>
<keyword evidence="1" id="KW-0678">Repressor</keyword>
<dbReference type="SMART" id="SM00354">
    <property type="entry name" value="HTH_LACI"/>
    <property type="match status" value="1"/>
</dbReference>
<dbReference type="InterPro" id="IPR010982">
    <property type="entry name" value="Lambda_DNA-bd_dom_sf"/>
</dbReference>
<keyword evidence="8" id="KW-1185">Reference proteome</keyword>
<accession>A0ABX1IRU9</accession>
<dbReference type="InterPro" id="IPR001761">
    <property type="entry name" value="Peripla_BP/Lac1_sug-bd_dom"/>
</dbReference>
<dbReference type="CDD" id="cd06267">
    <property type="entry name" value="PBP1_LacI_sugar_binding-like"/>
    <property type="match status" value="1"/>
</dbReference>
<feature type="compositionally biased region" description="Pro residues" evidence="5">
    <location>
        <begin position="377"/>
        <end position="389"/>
    </location>
</feature>
<dbReference type="PANTHER" id="PTHR30146">
    <property type="entry name" value="LACI-RELATED TRANSCRIPTIONAL REPRESSOR"/>
    <property type="match status" value="1"/>
</dbReference>
<dbReference type="PROSITE" id="PS50932">
    <property type="entry name" value="HTH_LACI_2"/>
    <property type="match status" value="1"/>
</dbReference>
<keyword evidence="4" id="KW-0804">Transcription</keyword>
<sequence>MPNAPRPPRRVTIPDVARHAGVGQATAARVLGGYGSSSAATRERVLAAAAELGYSTNAVARSMISGRTHTLGVVVADVENAYFARAVRGVTDVAARAGLQVVLANSDENGPTERAAVQMFIERRVDGLVVAPAAAAHEHLDKAVASGVPVVLLDRVVSGAGLDTVVVDNRGAAQAAVARFTDAGHTRIAVVTSASPDENTARLAPGADIWTTTERLTGYRQALRAAGIPRGAELIRHTGYDRALARSAVLELMCAEHRPTALFTTDNVATLGTLDALLDLGARIPDDVSVIGFDDAEWATLVRPRLSVVSQPVQELGRLAADILIRRIEGSTARPRRPWRRPTPSVPPPRRPGPPPRRGGAPRGRRALRRPAGGPAPRRPYPPPGLSPP</sequence>
<dbReference type="CDD" id="cd01392">
    <property type="entry name" value="HTH_LacI"/>
    <property type="match status" value="1"/>
</dbReference>
<dbReference type="InterPro" id="IPR028082">
    <property type="entry name" value="Peripla_BP_I"/>
</dbReference>
<feature type="compositionally biased region" description="Pro residues" evidence="5">
    <location>
        <begin position="344"/>
        <end position="357"/>
    </location>
</feature>
<evidence type="ECO:0000259" key="6">
    <source>
        <dbReference type="PROSITE" id="PS50932"/>
    </source>
</evidence>
<dbReference type="Pfam" id="PF00356">
    <property type="entry name" value="LacI"/>
    <property type="match status" value="1"/>
</dbReference>
<dbReference type="EMBL" id="JAAXMD010000316">
    <property type="protein sequence ID" value="NKQ27745.1"/>
    <property type="molecule type" value="Genomic_DNA"/>
</dbReference>